<dbReference type="InterPro" id="IPR050966">
    <property type="entry name" value="Glutamyl_endopeptidase"/>
</dbReference>
<evidence type="ECO:0000256" key="4">
    <source>
        <dbReference type="SAM" id="SignalP"/>
    </source>
</evidence>
<dbReference type="SUPFAM" id="SSF50494">
    <property type="entry name" value="Trypsin-like serine proteases"/>
    <property type="match status" value="1"/>
</dbReference>
<evidence type="ECO:0000313" key="7">
    <source>
        <dbReference type="Proteomes" id="UP000247498"/>
    </source>
</evidence>
<dbReference type="GO" id="GO:0004252">
    <property type="term" value="F:serine-type endopeptidase activity"/>
    <property type="evidence" value="ECO:0007669"/>
    <property type="project" value="InterPro"/>
</dbReference>
<dbReference type="PANTHER" id="PTHR15462:SF8">
    <property type="entry name" value="SERINE PROTEASE"/>
    <property type="match status" value="1"/>
</dbReference>
<dbReference type="InterPro" id="IPR009003">
    <property type="entry name" value="Peptidase_S1_PA"/>
</dbReference>
<dbReference type="EMBL" id="BDRX01000082">
    <property type="protein sequence ID" value="GBF96528.1"/>
    <property type="molecule type" value="Genomic_DNA"/>
</dbReference>
<name>A0A2V0P9J3_9CHLO</name>
<evidence type="ECO:0000256" key="3">
    <source>
        <dbReference type="SAM" id="MobiDB-lite"/>
    </source>
</evidence>
<dbReference type="InterPro" id="IPR028301">
    <property type="entry name" value="V8_his_AS"/>
</dbReference>
<feature type="signal peptide" evidence="4">
    <location>
        <begin position="1"/>
        <end position="30"/>
    </location>
</feature>
<evidence type="ECO:0000259" key="5">
    <source>
        <dbReference type="Pfam" id="PF00089"/>
    </source>
</evidence>
<dbReference type="Proteomes" id="UP000247498">
    <property type="component" value="Unassembled WGS sequence"/>
</dbReference>
<sequence>MTRRTPPPGARPRHLAALSLLVIALGTANSSRVWPLGSSSGVPGLDRLAIPAAAAAAAPAPPLRRLAGAGSTVGDDDLREVISPLPYPFSALGLLVFADAGSNATAKIPPTTLGAESSSDPEGAKKKPSGMSICTGWMVGPDTVVTAAHCIYSVAGTNDDGSARASGLRKVLGFFPSYARTESGNGNAPLGRVEALWADVLQDWKDYADRGQFYWRGDVGIVRLAKPVGDTTGWFGLAGGCAVAAKALRYTAKERAGSADAETSATAAAVAGFPGSSMVTGGGKMYFPLMGDQRCRLSGSQLCPPDAGGEPRMAGMLRHGCDTGKGMSGAPMWLQDATEEASVAGEIAASSGFAGALPRGGSFFAGSNQRPAVAVGVVSRHYGDCPWGSDCVNLAAPLDARAVDFLKARVNSQRR</sequence>
<comment type="similarity">
    <text evidence="1">Belongs to the peptidase S1 family.</text>
</comment>
<accession>A0A2V0P9J3</accession>
<evidence type="ECO:0000256" key="1">
    <source>
        <dbReference type="ARBA" id="ARBA00007664"/>
    </source>
</evidence>
<protein>
    <recommendedName>
        <fullName evidence="5">Peptidase S1 domain-containing protein</fullName>
    </recommendedName>
</protein>
<organism evidence="6 7">
    <name type="scientific">Raphidocelis subcapitata</name>
    <dbReference type="NCBI Taxonomy" id="307507"/>
    <lineage>
        <taxon>Eukaryota</taxon>
        <taxon>Viridiplantae</taxon>
        <taxon>Chlorophyta</taxon>
        <taxon>core chlorophytes</taxon>
        <taxon>Chlorophyceae</taxon>
        <taxon>CS clade</taxon>
        <taxon>Sphaeropleales</taxon>
        <taxon>Selenastraceae</taxon>
        <taxon>Raphidocelis</taxon>
    </lineage>
</organism>
<reference evidence="6 7" key="1">
    <citation type="journal article" date="2018" name="Sci. Rep.">
        <title>Raphidocelis subcapitata (=Pseudokirchneriella subcapitata) provides an insight into genome evolution and environmental adaptations in the Sphaeropleales.</title>
        <authorList>
            <person name="Suzuki S."/>
            <person name="Yamaguchi H."/>
            <person name="Nakajima N."/>
            <person name="Kawachi M."/>
        </authorList>
    </citation>
    <scope>NUCLEOTIDE SEQUENCE [LARGE SCALE GENOMIC DNA]</scope>
    <source>
        <strain evidence="6 7">NIES-35</strain>
    </source>
</reference>
<dbReference type="Gene3D" id="2.40.10.10">
    <property type="entry name" value="Trypsin-like serine proteases"/>
    <property type="match status" value="2"/>
</dbReference>
<gene>
    <name evidence="6" type="ORF">Rsub_09111</name>
</gene>
<keyword evidence="7" id="KW-1185">Reference proteome</keyword>
<keyword evidence="2 4" id="KW-0732">Signal</keyword>
<dbReference type="InterPro" id="IPR043504">
    <property type="entry name" value="Peptidase_S1_PA_chymotrypsin"/>
</dbReference>
<dbReference type="GO" id="GO:0006508">
    <property type="term" value="P:proteolysis"/>
    <property type="evidence" value="ECO:0007669"/>
    <property type="project" value="InterPro"/>
</dbReference>
<dbReference type="PROSITE" id="PS00134">
    <property type="entry name" value="TRYPSIN_HIS"/>
    <property type="match status" value="1"/>
</dbReference>
<evidence type="ECO:0000256" key="2">
    <source>
        <dbReference type="ARBA" id="ARBA00022729"/>
    </source>
</evidence>
<dbReference type="AlphaFoldDB" id="A0A2V0P9J3"/>
<feature type="chain" id="PRO_5016080145" description="Peptidase S1 domain-containing protein" evidence="4">
    <location>
        <begin position="31"/>
        <end position="415"/>
    </location>
</feature>
<dbReference type="Pfam" id="PF00089">
    <property type="entry name" value="Trypsin"/>
    <property type="match status" value="1"/>
</dbReference>
<feature type="region of interest" description="Disordered" evidence="3">
    <location>
        <begin position="108"/>
        <end position="127"/>
    </location>
</feature>
<proteinExistence type="inferred from homology"/>
<comment type="caution">
    <text evidence="6">The sequence shown here is derived from an EMBL/GenBank/DDBJ whole genome shotgun (WGS) entry which is preliminary data.</text>
</comment>
<dbReference type="PANTHER" id="PTHR15462">
    <property type="entry name" value="SERINE PROTEASE"/>
    <property type="match status" value="1"/>
</dbReference>
<dbReference type="InterPro" id="IPR018114">
    <property type="entry name" value="TRYPSIN_HIS"/>
</dbReference>
<dbReference type="InParanoid" id="A0A2V0P9J3"/>
<dbReference type="PROSITE" id="PS00672">
    <property type="entry name" value="V8_HIS"/>
    <property type="match status" value="1"/>
</dbReference>
<dbReference type="OrthoDB" id="546450at2759"/>
<feature type="domain" description="Peptidase S1" evidence="5">
    <location>
        <begin position="131"/>
        <end position="158"/>
    </location>
</feature>
<dbReference type="InterPro" id="IPR001254">
    <property type="entry name" value="Trypsin_dom"/>
</dbReference>
<evidence type="ECO:0000313" key="6">
    <source>
        <dbReference type="EMBL" id="GBF96528.1"/>
    </source>
</evidence>